<dbReference type="RefSeq" id="XP_040780742.1">
    <property type="nucleotide sequence ID" value="XM_040922430.1"/>
</dbReference>
<comment type="caution">
    <text evidence="1">The sequence shown here is derived from an EMBL/GenBank/DDBJ whole genome shotgun (WGS) entry which is preliminary data.</text>
</comment>
<protein>
    <submittedName>
        <fullName evidence="1">Uncharacterized protein</fullName>
    </submittedName>
</protein>
<organism evidence="1 2">
    <name type="scientific">Cryphonectria parasitica (strain ATCC 38755 / EP155)</name>
    <dbReference type="NCBI Taxonomy" id="660469"/>
    <lineage>
        <taxon>Eukaryota</taxon>
        <taxon>Fungi</taxon>
        <taxon>Dikarya</taxon>
        <taxon>Ascomycota</taxon>
        <taxon>Pezizomycotina</taxon>
        <taxon>Sordariomycetes</taxon>
        <taxon>Sordariomycetidae</taxon>
        <taxon>Diaporthales</taxon>
        <taxon>Cryphonectriaceae</taxon>
        <taxon>Cryphonectria-Endothia species complex</taxon>
        <taxon>Cryphonectria</taxon>
    </lineage>
</organism>
<dbReference type="GeneID" id="63839559"/>
<evidence type="ECO:0000313" key="1">
    <source>
        <dbReference type="EMBL" id="KAF3769781.1"/>
    </source>
</evidence>
<accession>A0A9P4YB43</accession>
<gene>
    <name evidence="1" type="ORF">M406DRAFT_348877</name>
</gene>
<dbReference type="AlphaFoldDB" id="A0A9P4YB43"/>
<proteinExistence type="predicted"/>
<dbReference type="OrthoDB" id="4778258at2759"/>
<sequence length="564" mass="64825">MSLDKRHGTTLSKVQTTPGMAAGGGFYLPPEITEQICDYLKVDQRWHDEPISHSTQSNCHALRDLCLTCTWFRSTATPRLYEFIIFRQPLNKSRRGEDLLLFLRTMLEAPYLRPLVKKMACLINLRSFRPVHYPETHHIVNILQHYRFEDAIRCPETSPETHRLLVIAGLSCRRDGTSSCAFTTPTADSDWTAPRLRTGAVPVVHLTERLLPVVMCLVPALSSITFRALVGEDKTPLYHRMNSVIDQVLDDQVLARIALRNVISAQIIYTDLYSPQCYLKSSHAAWHVDLELLAIACPSLLRLQNLKRIGIWDGHEGAARFVRPTAIEVTPDTVDLAVRVPLDSQILREVCRMSWITTLKIQGFQEAQRRFNCTEISRILVKYMPNLERLDFRTMQEWPTTLVQGRLEGLERLSKLRILETEAQLLTSGGDQEEFPQGYEIQNALPTSLAYVKIFDYWETGYMNYGFLCHELCGLSFNYRSRLENLRRVTYIPDRLPRYYEEEAHGVMGLVADAFLNAGVVFTVRKRGYRLIRDRLHWSGNHSRHNKALRQPSPSPSCGYCEEE</sequence>
<dbReference type="EMBL" id="MU032344">
    <property type="protein sequence ID" value="KAF3769781.1"/>
    <property type="molecule type" value="Genomic_DNA"/>
</dbReference>
<name>A0A9P4YB43_CRYP1</name>
<dbReference type="Proteomes" id="UP000803844">
    <property type="component" value="Unassembled WGS sequence"/>
</dbReference>
<keyword evidence="2" id="KW-1185">Reference proteome</keyword>
<reference evidence="1" key="1">
    <citation type="journal article" date="2020" name="Phytopathology">
        <title>Genome sequence of the chestnut blight fungus Cryphonectria parasitica EP155: A fundamental resource for an archetypical invasive plant pathogen.</title>
        <authorList>
            <person name="Crouch J.A."/>
            <person name="Dawe A."/>
            <person name="Aerts A."/>
            <person name="Barry K."/>
            <person name="Churchill A.C.L."/>
            <person name="Grimwood J."/>
            <person name="Hillman B."/>
            <person name="Milgroom M.G."/>
            <person name="Pangilinan J."/>
            <person name="Smith M."/>
            <person name="Salamov A."/>
            <person name="Schmutz J."/>
            <person name="Yadav J."/>
            <person name="Grigoriev I.V."/>
            <person name="Nuss D."/>
        </authorList>
    </citation>
    <scope>NUCLEOTIDE SEQUENCE</scope>
    <source>
        <strain evidence="1">EP155</strain>
    </source>
</reference>
<evidence type="ECO:0000313" key="2">
    <source>
        <dbReference type="Proteomes" id="UP000803844"/>
    </source>
</evidence>